<feature type="compositionally biased region" description="Polar residues" evidence="1">
    <location>
        <begin position="344"/>
        <end position="356"/>
    </location>
</feature>
<organism evidence="2 3">
    <name type="scientific">Seminavis robusta</name>
    <dbReference type="NCBI Taxonomy" id="568900"/>
    <lineage>
        <taxon>Eukaryota</taxon>
        <taxon>Sar</taxon>
        <taxon>Stramenopiles</taxon>
        <taxon>Ochrophyta</taxon>
        <taxon>Bacillariophyta</taxon>
        <taxon>Bacillariophyceae</taxon>
        <taxon>Bacillariophycidae</taxon>
        <taxon>Naviculales</taxon>
        <taxon>Naviculaceae</taxon>
        <taxon>Seminavis</taxon>
    </lineage>
</organism>
<feature type="compositionally biased region" description="Polar residues" evidence="1">
    <location>
        <begin position="492"/>
        <end position="515"/>
    </location>
</feature>
<dbReference type="Proteomes" id="UP001153069">
    <property type="component" value="Unassembled WGS sequence"/>
</dbReference>
<feature type="compositionally biased region" description="Acidic residues" evidence="1">
    <location>
        <begin position="770"/>
        <end position="779"/>
    </location>
</feature>
<gene>
    <name evidence="2" type="ORF">SEMRO_1478_G276010.1</name>
</gene>
<feature type="region of interest" description="Disordered" evidence="1">
    <location>
        <begin position="718"/>
        <end position="779"/>
    </location>
</feature>
<evidence type="ECO:0000313" key="2">
    <source>
        <dbReference type="EMBL" id="CAB9523966.1"/>
    </source>
</evidence>
<feature type="compositionally biased region" description="Polar residues" evidence="1">
    <location>
        <begin position="718"/>
        <end position="736"/>
    </location>
</feature>
<dbReference type="AlphaFoldDB" id="A0A9N8ER40"/>
<feature type="compositionally biased region" description="Basic and acidic residues" evidence="1">
    <location>
        <begin position="589"/>
        <end position="598"/>
    </location>
</feature>
<feature type="compositionally biased region" description="Polar residues" evidence="1">
    <location>
        <begin position="433"/>
        <end position="443"/>
    </location>
</feature>
<feature type="compositionally biased region" description="Basic and acidic residues" evidence="1">
    <location>
        <begin position="315"/>
        <end position="340"/>
    </location>
</feature>
<dbReference type="EMBL" id="CAICTM010001476">
    <property type="protein sequence ID" value="CAB9523966.1"/>
    <property type="molecule type" value="Genomic_DNA"/>
</dbReference>
<feature type="compositionally biased region" description="Basic and acidic residues" evidence="1">
    <location>
        <begin position="381"/>
        <end position="393"/>
    </location>
</feature>
<comment type="caution">
    <text evidence="2">The sequence shown here is derived from an EMBL/GenBank/DDBJ whole genome shotgun (WGS) entry which is preliminary data.</text>
</comment>
<accession>A0A9N8ER40</accession>
<reference evidence="2" key="1">
    <citation type="submission" date="2020-06" db="EMBL/GenBank/DDBJ databases">
        <authorList>
            <consortium name="Plant Systems Biology data submission"/>
        </authorList>
    </citation>
    <scope>NUCLEOTIDE SEQUENCE</scope>
    <source>
        <strain evidence="2">D6</strain>
    </source>
</reference>
<feature type="compositionally biased region" description="Basic and acidic residues" evidence="1">
    <location>
        <begin position="249"/>
        <end position="261"/>
    </location>
</feature>
<feature type="compositionally biased region" description="Basic and acidic residues" evidence="1">
    <location>
        <begin position="155"/>
        <end position="165"/>
    </location>
</feature>
<feature type="compositionally biased region" description="Low complexity" evidence="1">
    <location>
        <begin position="516"/>
        <end position="526"/>
    </location>
</feature>
<feature type="compositionally biased region" description="Basic and acidic residues" evidence="1">
    <location>
        <begin position="400"/>
        <end position="415"/>
    </location>
</feature>
<feature type="compositionally biased region" description="Polar residues" evidence="1">
    <location>
        <begin position="463"/>
        <end position="474"/>
    </location>
</feature>
<feature type="compositionally biased region" description="Polar residues" evidence="1">
    <location>
        <begin position="287"/>
        <end position="297"/>
    </location>
</feature>
<proteinExistence type="predicted"/>
<name>A0A9N8ER40_9STRA</name>
<feature type="compositionally biased region" description="Polar residues" evidence="1">
    <location>
        <begin position="142"/>
        <end position="152"/>
    </location>
</feature>
<feature type="compositionally biased region" description="Basic and acidic residues" evidence="1">
    <location>
        <begin position="183"/>
        <end position="194"/>
    </location>
</feature>
<feature type="region of interest" description="Disordered" evidence="1">
    <location>
        <begin position="85"/>
        <end position="633"/>
    </location>
</feature>
<sequence>MATGVDILLPTSRDRSDFELDGGTSLFDLDNDEVFPDKIHLDQDPFEVSGKIEGDDQNLMHEAKQGEEPLDQSWTNFGDRSFYADFGDKDATRPRLLNDRKEDPKGEETAKTSRTEDKSAKSLGCRRFMTDEGPIRARMHRNANNVSSSDSTGWKGEETDTRDHADDDDAAANPGVTPVAGDPRQRTRRSDRMGGRPGGENGTRGLSPAGRALRRTATSASEHRPKQRISGLKRTTSLSPGAAPRHRRDPKDLSELGRKLETSTSSNQKAILVSSGRSVASAPCAIRSTQKQGNLGSVEQPERCSPTRTASLGSRRSDHGNKLPRADKDEHNTEEKEQLKKGSNRGTSLRSLGNRVTSKRAMSPKRRDDFSAVRTPSNTTRARDSLSKPERCSRSSSHGQLDKGETGKSREEKVRCAPGRSISLKSSRDRSRILTSSRQLPSSSDHDALTASSTPKRLHTRTSSRIASNGNNRGRSLSPQRIPRPPQRSPSNDGTSDSTGMRSSPSRGNMPRSQGRSVSPNRMSRSPSRRDQATQDAEGCSPSRSPTRDHRHRRRQDHHARGVHRVASKRVEKEGDVDVSYRSVGDTEGEQRHEHGDDTGPTGAKPRAKKSDRLARCTRANRRNPADIGRNQIMRGLEVQVQLDEDENDSNEFSASFADFEGQDAIDATTWHPSSSTDGNIPDKSPSLHAGTAAERAALAFSNVFTSAGKVLEGFSGSSLQASSENGTVSGGSIQASKPKGRIFRTSVLGGKSGKAIQGPNLLGSPSDRDLDDSSEEFA</sequence>
<feature type="region of interest" description="Disordered" evidence="1">
    <location>
        <begin position="664"/>
        <end position="689"/>
    </location>
</feature>
<feature type="compositionally biased region" description="Basic and acidic residues" evidence="1">
    <location>
        <begin position="86"/>
        <end position="120"/>
    </location>
</feature>
<keyword evidence="3" id="KW-1185">Reference proteome</keyword>
<protein>
    <submittedName>
        <fullName evidence="2">Uncharacterized protein</fullName>
    </submittedName>
</protein>
<evidence type="ECO:0000256" key="1">
    <source>
        <dbReference type="SAM" id="MobiDB-lite"/>
    </source>
</evidence>
<feature type="compositionally biased region" description="Basic residues" evidence="1">
    <location>
        <begin position="549"/>
        <end position="568"/>
    </location>
</feature>
<evidence type="ECO:0000313" key="3">
    <source>
        <dbReference type="Proteomes" id="UP001153069"/>
    </source>
</evidence>